<sequence>MTHPAQANNLADETPAKPTDANTVTEIKAWLDGHNVSYPSNAVKADLLALVNDTDA</sequence>
<gene>
    <name evidence="3" type="ORF">D0502_10540</name>
</gene>
<dbReference type="Pfam" id="PF12949">
    <property type="entry name" value="HeH"/>
    <property type="match status" value="1"/>
</dbReference>
<dbReference type="AlphaFoldDB" id="A0A9X3E9M2"/>
<evidence type="ECO:0000256" key="1">
    <source>
        <dbReference type="SAM" id="MobiDB-lite"/>
    </source>
</evidence>
<dbReference type="RefSeq" id="WP_410503842.1">
    <property type="nucleotide sequence ID" value="NZ_QVOQ01000028.1"/>
</dbReference>
<name>A0A9X3E9M2_9LACO</name>
<evidence type="ECO:0000313" key="4">
    <source>
        <dbReference type="Proteomes" id="UP001080333"/>
    </source>
</evidence>
<reference evidence="3" key="1">
    <citation type="submission" date="2018-08" db="EMBL/GenBank/DDBJ databases">
        <title>Draft genome sequences of Leuconostoc spp. and Weissella spp. with biocontrol potential.</title>
        <authorList>
            <person name="Lo R."/>
            <person name="Ho V.T.T."/>
            <person name="Turner M.S."/>
        </authorList>
    </citation>
    <scope>NUCLEOTIDE SEQUENCE</scope>
    <source>
        <strain evidence="3">156</strain>
    </source>
</reference>
<evidence type="ECO:0000259" key="2">
    <source>
        <dbReference type="Pfam" id="PF12949"/>
    </source>
</evidence>
<protein>
    <recommendedName>
        <fullName evidence="2">HeH/LEM domain-containing protein</fullName>
    </recommendedName>
</protein>
<feature type="compositionally biased region" description="Polar residues" evidence="1">
    <location>
        <begin position="1"/>
        <end position="11"/>
    </location>
</feature>
<dbReference type="InterPro" id="IPR025856">
    <property type="entry name" value="HeH/LEM_domain"/>
</dbReference>
<accession>A0A9X3E9M2</accession>
<feature type="region of interest" description="Disordered" evidence="1">
    <location>
        <begin position="1"/>
        <end position="21"/>
    </location>
</feature>
<comment type="caution">
    <text evidence="3">The sequence shown here is derived from an EMBL/GenBank/DDBJ whole genome shotgun (WGS) entry which is preliminary data.</text>
</comment>
<dbReference type="Gene3D" id="1.10.720.30">
    <property type="entry name" value="SAP domain"/>
    <property type="match status" value="1"/>
</dbReference>
<proteinExistence type="predicted"/>
<dbReference type="InterPro" id="IPR036361">
    <property type="entry name" value="SAP_dom_sf"/>
</dbReference>
<organism evidence="3 4">
    <name type="scientific">Leuconostoc falkenbergense</name>
    <dbReference type="NCBI Taxonomy" id="2766470"/>
    <lineage>
        <taxon>Bacteria</taxon>
        <taxon>Bacillati</taxon>
        <taxon>Bacillota</taxon>
        <taxon>Bacilli</taxon>
        <taxon>Lactobacillales</taxon>
        <taxon>Lactobacillaceae</taxon>
        <taxon>Leuconostoc</taxon>
    </lineage>
</organism>
<dbReference type="CDD" id="cd12935">
    <property type="entry name" value="LEM_like"/>
    <property type="match status" value="1"/>
</dbReference>
<evidence type="ECO:0000313" key="3">
    <source>
        <dbReference type="EMBL" id="MCX7579809.1"/>
    </source>
</evidence>
<dbReference type="EMBL" id="QVOQ01000028">
    <property type="protein sequence ID" value="MCX7579809.1"/>
    <property type="molecule type" value="Genomic_DNA"/>
</dbReference>
<dbReference type="Proteomes" id="UP001080333">
    <property type="component" value="Unassembled WGS sequence"/>
</dbReference>
<feature type="domain" description="HeH/LEM" evidence="2">
    <location>
        <begin position="23"/>
        <end position="53"/>
    </location>
</feature>